<accession>A0A371HA45</accession>
<dbReference type="GO" id="GO:1990961">
    <property type="term" value="P:xenobiotic detoxification by transmembrane export across the plasma membrane"/>
    <property type="evidence" value="ECO:0007669"/>
    <property type="project" value="InterPro"/>
</dbReference>
<organism evidence="7 8">
    <name type="scientific">Mucuna pruriens</name>
    <name type="common">Velvet bean</name>
    <name type="synonym">Dolichos pruriens</name>
    <dbReference type="NCBI Taxonomy" id="157652"/>
    <lineage>
        <taxon>Eukaryota</taxon>
        <taxon>Viridiplantae</taxon>
        <taxon>Streptophyta</taxon>
        <taxon>Embryophyta</taxon>
        <taxon>Tracheophyta</taxon>
        <taxon>Spermatophyta</taxon>
        <taxon>Magnoliopsida</taxon>
        <taxon>eudicotyledons</taxon>
        <taxon>Gunneridae</taxon>
        <taxon>Pentapetalae</taxon>
        <taxon>rosids</taxon>
        <taxon>fabids</taxon>
        <taxon>Fabales</taxon>
        <taxon>Fabaceae</taxon>
        <taxon>Papilionoideae</taxon>
        <taxon>50 kb inversion clade</taxon>
        <taxon>NPAAA clade</taxon>
        <taxon>indigoferoid/millettioid clade</taxon>
        <taxon>Phaseoleae</taxon>
        <taxon>Mucuna</taxon>
    </lineage>
</organism>
<evidence type="ECO:0000313" key="8">
    <source>
        <dbReference type="Proteomes" id="UP000257109"/>
    </source>
</evidence>
<dbReference type="InterPro" id="IPR002528">
    <property type="entry name" value="MATE_fam"/>
</dbReference>
<feature type="transmembrane region" description="Helical" evidence="6">
    <location>
        <begin position="67"/>
        <end position="90"/>
    </location>
</feature>
<keyword evidence="5 6" id="KW-0472">Membrane</keyword>
<protein>
    <recommendedName>
        <fullName evidence="6">Protein DETOXIFICATION</fullName>
    </recommendedName>
    <alternativeName>
        <fullName evidence="6">Multidrug and toxic compound extrusion protein</fullName>
    </alternativeName>
</protein>
<evidence type="ECO:0000256" key="5">
    <source>
        <dbReference type="ARBA" id="ARBA00023136"/>
    </source>
</evidence>
<comment type="similarity">
    <text evidence="2 6">Belongs to the multi antimicrobial extrusion (MATE) (TC 2.A.66.1) family.</text>
</comment>
<feature type="transmembrane region" description="Helical" evidence="6">
    <location>
        <begin position="245"/>
        <end position="262"/>
    </location>
</feature>
<comment type="caution">
    <text evidence="7">The sequence shown here is derived from an EMBL/GenBank/DDBJ whole genome shotgun (WGS) entry which is preliminary data.</text>
</comment>
<feature type="transmembrane region" description="Helical" evidence="6">
    <location>
        <begin position="139"/>
        <end position="164"/>
    </location>
</feature>
<dbReference type="GO" id="GO:0042910">
    <property type="term" value="F:xenobiotic transmembrane transporter activity"/>
    <property type="evidence" value="ECO:0007669"/>
    <property type="project" value="InterPro"/>
</dbReference>
<comment type="subcellular location">
    <subcellularLocation>
        <location evidence="1">Membrane</location>
        <topology evidence="1">Multi-pass membrane protein</topology>
    </subcellularLocation>
</comment>
<dbReference type="EMBL" id="QJKJ01003176">
    <property type="protein sequence ID" value="RDX99661.1"/>
    <property type="molecule type" value="Genomic_DNA"/>
</dbReference>
<feature type="transmembrane region" description="Helical" evidence="6">
    <location>
        <begin position="423"/>
        <end position="444"/>
    </location>
</feature>
<evidence type="ECO:0000256" key="1">
    <source>
        <dbReference type="ARBA" id="ARBA00004141"/>
    </source>
</evidence>
<evidence type="ECO:0000256" key="3">
    <source>
        <dbReference type="ARBA" id="ARBA00022692"/>
    </source>
</evidence>
<dbReference type="Pfam" id="PF01554">
    <property type="entry name" value="MatE"/>
    <property type="match status" value="2"/>
</dbReference>
<evidence type="ECO:0000256" key="2">
    <source>
        <dbReference type="ARBA" id="ARBA00010199"/>
    </source>
</evidence>
<feature type="transmembrane region" description="Helical" evidence="6">
    <location>
        <begin position="210"/>
        <end position="233"/>
    </location>
</feature>
<evidence type="ECO:0000256" key="6">
    <source>
        <dbReference type="RuleBase" id="RU004914"/>
    </source>
</evidence>
<evidence type="ECO:0000256" key="4">
    <source>
        <dbReference type="ARBA" id="ARBA00022989"/>
    </source>
</evidence>
<dbReference type="InterPro" id="IPR045069">
    <property type="entry name" value="MATE_euk"/>
</dbReference>
<dbReference type="OrthoDB" id="2126698at2759"/>
<keyword evidence="3 6" id="KW-0812">Transmembrane</keyword>
<feature type="transmembrane region" description="Helical" evidence="6">
    <location>
        <begin position="176"/>
        <end position="198"/>
    </location>
</feature>
<dbReference type="CDD" id="cd13132">
    <property type="entry name" value="MATE_eukaryotic"/>
    <property type="match status" value="1"/>
</dbReference>
<reference evidence="7" key="1">
    <citation type="submission" date="2018-05" db="EMBL/GenBank/DDBJ databases">
        <title>Draft genome of Mucuna pruriens seed.</title>
        <authorList>
            <person name="Nnadi N.E."/>
            <person name="Vos R."/>
            <person name="Hasami M.H."/>
            <person name="Devisetty U.K."/>
            <person name="Aguiy J.C."/>
        </authorList>
    </citation>
    <scope>NUCLEOTIDE SEQUENCE [LARGE SCALE GENOMIC DNA]</scope>
    <source>
        <strain evidence="7">JCA_2017</strain>
    </source>
</reference>
<feature type="transmembrane region" description="Helical" evidence="6">
    <location>
        <begin position="450"/>
        <end position="472"/>
    </location>
</feature>
<dbReference type="NCBIfam" id="TIGR00797">
    <property type="entry name" value="matE"/>
    <property type="match status" value="1"/>
</dbReference>
<feature type="transmembrane region" description="Helical" evidence="6">
    <location>
        <begin position="390"/>
        <end position="411"/>
    </location>
</feature>
<dbReference type="PANTHER" id="PTHR11206">
    <property type="entry name" value="MULTIDRUG RESISTANCE PROTEIN"/>
    <property type="match status" value="1"/>
</dbReference>
<name>A0A371HA45_MUCPR</name>
<keyword evidence="8" id="KW-1185">Reference proteome</keyword>
<keyword evidence="4 6" id="KW-1133">Transmembrane helix</keyword>
<dbReference type="GO" id="GO:0016020">
    <property type="term" value="C:membrane"/>
    <property type="evidence" value="ECO:0007669"/>
    <property type="project" value="UniProtKB-SubCell"/>
</dbReference>
<evidence type="ECO:0000313" key="7">
    <source>
        <dbReference type="EMBL" id="RDX99661.1"/>
    </source>
</evidence>
<dbReference type="Proteomes" id="UP000257109">
    <property type="component" value="Unassembled WGS sequence"/>
</dbReference>
<dbReference type="AlphaFoldDB" id="A0A371HA45"/>
<feature type="transmembrane region" description="Helical" evidence="6">
    <location>
        <begin position="18"/>
        <end position="38"/>
    </location>
</feature>
<gene>
    <name evidence="7" type="primary">DTX9</name>
    <name evidence="7" type="ORF">CR513_17262</name>
</gene>
<dbReference type="GO" id="GO:0015297">
    <property type="term" value="F:antiporter activity"/>
    <property type="evidence" value="ECO:0007669"/>
    <property type="project" value="InterPro"/>
</dbReference>
<feature type="transmembrane region" description="Helical" evidence="6">
    <location>
        <begin position="96"/>
        <end position="118"/>
    </location>
</feature>
<proteinExistence type="inferred from homology"/>
<feature type="non-terminal residue" evidence="7">
    <location>
        <position position="1"/>
    </location>
</feature>
<feature type="transmembrane region" description="Helical" evidence="6">
    <location>
        <begin position="349"/>
        <end position="370"/>
    </location>
</feature>
<sequence>MNGTSTICTRNEFGWLEIDITCIVIKLFLELLLLFGLGNKEMEKALLRKTRSENNSGFVEQLKKVSLMAAPMVAVTVSQFLLQVVSLMMAGHLDQLSLAGVALATSFADVTGFSILMGMTGALETQCGQSFGAEQFHKLGNYVVCAIVSLILTSVPISIIWIFMDKLLFFLGQDHAISLVAGKYCIWLIPALFGYAVLQALIRYFQTQSLIFPMLVISVIVLVLHIPICWVLVFELRLGQNGAALSIGISYWLTVILLIVYAKYSPACQKTKIAVGSNALRSSKDSEWWSFELLVILAGLLPNPKLETSILLNICNLHYFITYGIGAAISTRVSNELGAGKPQAAREAICAVLVLALIDAIILSSALFFFRHVLGFAFSNDMEVVHSVATIIPLLCLSVSVDAFLGVLCGIVRGSGWQHIGAIANLVAYYGVGIPAALLFGFGLNFNGRGLWIGILTGSTLQTIILALLTAFTNWEKQASLAVERLSVSDEVVF</sequence>